<comment type="subcellular location">
    <subcellularLocation>
        <location evidence="2">Cell membrane</location>
        <topology evidence="2">Multi-pass membrane protein</topology>
    </subcellularLocation>
</comment>
<feature type="transmembrane region" description="Helical" evidence="10">
    <location>
        <begin position="358"/>
        <end position="383"/>
    </location>
</feature>
<evidence type="ECO:0000256" key="2">
    <source>
        <dbReference type="ARBA" id="ARBA00004651"/>
    </source>
</evidence>
<feature type="transmembrane region" description="Helical" evidence="10">
    <location>
        <begin position="64"/>
        <end position="82"/>
    </location>
</feature>
<feature type="compositionally biased region" description="Basic and acidic residues" evidence="9">
    <location>
        <begin position="23"/>
        <end position="33"/>
    </location>
</feature>
<dbReference type="PANTHER" id="PTHR28259">
    <property type="entry name" value="FLUORIDE EXPORT PROTEIN 1-RELATED"/>
    <property type="match status" value="1"/>
</dbReference>
<dbReference type="PANTHER" id="PTHR28259:SF1">
    <property type="entry name" value="FLUORIDE EXPORT PROTEIN 1-RELATED"/>
    <property type="match status" value="1"/>
</dbReference>
<keyword evidence="4 10" id="KW-0812">Transmembrane</keyword>
<feature type="transmembrane region" description="Helical" evidence="10">
    <location>
        <begin position="232"/>
        <end position="252"/>
    </location>
</feature>
<evidence type="ECO:0000313" key="11">
    <source>
        <dbReference type="EMBL" id="WOO82435.1"/>
    </source>
</evidence>
<feature type="transmembrane region" description="Helical" evidence="10">
    <location>
        <begin position="289"/>
        <end position="311"/>
    </location>
</feature>
<gene>
    <name evidence="11" type="primary">fex-1</name>
    <name evidence="11" type="ORF">LOC62_04G005924</name>
</gene>
<protein>
    <submittedName>
        <fullName evidence="11">Fluoride export protein 1</fullName>
    </submittedName>
</protein>
<sequence length="393" mass="41937">MSPRRPSDDDEPAHANGNGRAHGPVDAERRGHADPLPTSPPIAPVASSPDAAPPAEQATPLRTLAHYSGLVLASMIGTLFRLGLEALGTYDGAVVFPLAWVQGVGCGIMGLALARKNQISWLYPPLYTFLTTGIAGSVTTFSSWMLEAYEAFANTEHYNRKGLHDTVNGLAYTFVTVMVSTAGLRLGKYVSSLLPRLPRPRRREDAVRMAKVDGAHDTASPSHAQGTRLLDLLTFVSAVVSYGAALALYFAAPRRWRHRATFAILLAPPGTMLRYALSKINARAPFLDRFPLGTFIANMVGTILIAGTYAAERRPGPASNALACTALGAIHDGFCGCLTTVSTFVVEMGSIRSERWRWAYVFGSIILGQVLVMAVAGGVGWGVGYGPACRPEA</sequence>
<evidence type="ECO:0000256" key="7">
    <source>
        <dbReference type="ARBA" id="ARBA00035120"/>
    </source>
</evidence>
<dbReference type="Pfam" id="PF02537">
    <property type="entry name" value="CRCB"/>
    <property type="match status" value="2"/>
</dbReference>
<evidence type="ECO:0000256" key="4">
    <source>
        <dbReference type="ARBA" id="ARBA00022692"/>
    </source>
</evidence>
<comment type="function">
    <text evidence="1">Fluoride channel required for the rapid expulsion of cytoplasmic fluoride.</text>
</comment>
<keyword evidence="3" id="KW-1003">Cell membrane</keyword>
<dbReference type="GeneID" id="87809151"/>
<comment type="catalytic activity">
    <reaction evidence="8">
        <text>fluoride(in) = fluoride(out)</text>
        <dbReference type="Rhea" id="RHEA:76159"/>
        <dbReference type="ChEBI" id="CHEBI:17051"/>
    </reaction>
    <physiologicalReaction direction="left-to-right" evidence="8">
        <dbReference type="Rhea" id="RHEA:76160"/>
    </physiologicalReaction>
</comment>
<keyword evidence="5 10" id="KW-1133">Transmembrane helix</keyword>
<name>A0AAF0Y9D5_9TREE</name>
<keyword evidence="12" id="KW-1185">Reference proteome</keyword>
<feature type="region of interest" description="Disordered" evidence="9">
    <location>
        <begin position="1"/>
        <end position="56"/>
    </location>
</feature>
<evidence type="ECO:0000256" key="6">
    <source>
        <dbReference type="ARBA" id="ARBA00023136"/>
    </source>
</evidence>
<evidence type="ECO:0000256" key="1">
    <source>
        <dbReference type="ARBA" id="ARBA00002598"/>
    </source>
</evidence>
<evidence type="ECO:0000256" key="8">
    <source>
        <dbReference type="ARBA" id="ARBA00035585"/>
    </source>
</evidence>
<evidence type="ECO:0000313" key="12">
    <source>
        <dbReference type="Proteomes" id="UP000827549"/>
    </source>
</evidence>
<proteinExistence type="inferred from homology"/>
<evidence type="ECO:0000256" key="5">
    <source>
        <dbReference type="ARBA" id="ARBA00022989"/>
    </source>
</evidence>
<feature type="transmembrane region" description="Helical" evidence="10">
    <location>
        <begin position="94"/>
        <end position="114"/>
    </location>
</feature>
<organism evidence="11 12">
    <name type="scientific">Vanrija pseudolonga</name>
    <dbReference type="NCBI Taxonomy" id="143232"/>
    <lineage>
        <taxon>Eukaryota</taxon>
        <taxon>Fungi</taxon>
        <taxon>Dikarya</taxon>
        <taxon>Basidiomycota</taxon>
        <taxon>Agaricomycotina</taxon>
        <taxon>Tremellomycetes</taxon>
        <taxon>Trichosporonales</taxon>
        <taxon>Trichosporonaceae</taxon>
        <taxon>Vanrija</taxon>
    </lineage>
</organism>
<dbReference type="Proteomes" id="UP000827549">
    <property type="component" value="Chromosome 4"/>
</dbReference>
<comment type="similarity">
    <text evidence="7">Belongs to the fluoride channel Fluc/FEX (TC 1.A.43) family.</text>
</comment>
<dbReference type="AlphaFoldDB" id="A0AAF0Y9D5"/>
<feature type="transmembrane region" description="Helical" evidence="10">
    <location>
        <begin position="126"/>
        <end position="146"/>
    </location>
</feature>
<dbReference type="GO" id="GO:1903425">
    <property type="term" value="F:fluoride transmembrane transporter activity"/>
    <property type="evidence" value="ECO:0007669"/>
    <property type="project" value="TreeGrafter"/>
</dbReference>
<feature type="transmembrane region" description="Helical" evidence="10">
    <location>
        <begin position="166"/>
        <end position="186"/>
    </location>
</feature>
<accession>A0AAF0Y9D5</accession>
<evidence type="ECO:0000256" key="3">
    <source>
        <dbReference type="ARBA" id="ARBA00022475"/>
    </source>
</evidence>
<dbReference type="InterPro" id="IPR003691">
    <property type="entry name" value="FluC"/>
</dbReference>
<evidence type="ECO:0000256" key="9">
    <source>
        <dbReference type="SAM" id="MobiDB-lite"/>
    </source>
</evidence>
<dbReference type="GO" id="GO:0005886">
    <property type="term" value="C:plasma membrane"/>
    <property type="evidence" value="ECO:0007669"/>
    <property type="project" value="UniProtKB-SubCell"/>
</dbReference>
<reference evidence="11" key="1">
    <citation type="submission" date="2023-10" db="EMBL/GenBank/DDBJ databases">
        <authorList>
            <person name="Noh H."/>
        </authorList>
    </citation>
    <scope>NUCLEOTIDE SEQUENCE</scope>
    <source>
        <strain evidence="11">DUCC4014</strain>
    </source>
</reference>
<dbReference type="RefSeq" id="XP_062628467.1">
    <property type="nucleotide sequence ID" value="XM_062772483.1"/>
</dbReference>
<evidence type="ECO:0000256" key="10">
    <source>
        <dbReference type="SAM" id="Phobius"/>
    </source>
</evidence>
<dbReference type="EMBL" id="CP086717">
    <property type="protein sequence ID" value="WOO82435.1"/>
    <property type="molecule type" value="Genomic_DNA"/>
</dbReference>
<keyword evidence="6 10" id="KW-0472">Membrane</keyword>
<feature type="transmembrane region" description="Helical" evidence="10">
    <location>
        <begin position="317"/>
        <end position="346"/>
    </location>
</feature>
<feature type="compositionally biased region" description="Low complexity" evidence="9">
    <location>
        <begin position="44"/>
        <end position="55"/>
    </location>
</feature>